<proteinExistence type="inferred from homology"/>
<dbReference type="SUPFAM" id="SSF53067">
    <property type="entry name" value="Actin-like ATPase domain"/>
    <property type="match status" value="2"/>
</dbReference>
<keyword evidence="9 16" id="KW-0547">Nucleotide-binding</keyword>
<dbReference type="Pfam" id="PF03309">
    <property type="entry name" value="Pan_kinase"/>
    <property type="match status" value="1"/>
</dbReference>
<dbReference type="PANTHER" id="PTHR34265:SF1">
    <property type="entry name" value="TYPE III PANTOTHENATE KINASE"/>
    <property type="match status" value="1"/>
</dbReference>
<evidence type="ECO:0000256" key="12">
    <source>
        <dbReference type="ARBA" id="ARBA00022958"/>
    </source>
</evidence>
<comment type="subunit">
    <text evidence="5 16">Homodimer.</text>
</comment>
<feature type="active site" description="Proton acceptor" evidence="16">
    <location>
        <position position="109"/>
    </location>
</feature>
<protein>
    <recommendedName>
        <fullName evidence="15 16">Type III pantothenate kinase</fullName>
        <ecNumber evidence="6 16">2.7.1.33</ecNumber>
    </recommendedName>
    <alternativeName>
        <fullName evidence="16">PanK-III</fullName>
    </alternativeName>
    <alternativeName>
        <fullName evidence="16">Pantothenic acid kinase</fullName>
    </alternativeName>
</protein>
<name>A0A923I8N6_9FIRM</name>
<dbReference type="Proteomes" id="UP000659630">
    <property type="component" value="Unassembled WGS sequence"/>
</dbReference>
<sequence length="264" mass="27960">MVLTVDIGNSNIVLGGYEDGRLSFSTRFATERKLEADQFAVEIRGLLHLYAVDKSRITDVVISSVVPGITSLVAGALRRIVPVHALMLTTGGNTGVEIDIDNPAELGADILSSAIAAKARYPMPCVIIDMGTATTITAMDARGAVCGVAIMPGVYISQDALKMRTSQLHGISLEAPPAAIGRNTADSMKSGAVYGNASMLDGMIDRFAEELGGVQTVVATGGAARKIVACCRHNILYEPDLLLDGLYHYYLRNRQPEGAPGPRE</sequence>
<comment type="function">
    <text evidence="16">Catalyzes the phosphorylation of pantothenate (Pan), the first step in CoA biosynthesis.</text>
</comment>
<reference evidence="17" key="1">
    <citation type="submission" date="2020-08" db="EMBL/GenBank/DDBJ databases">
        <title>Genome public.</title>
        <authorList>
            <person name="Liu C."/>
            <person name="Sun Q."/>
        </authorList>
    </citation>
    <scope>NUCLEOTIDE SEQUENCE</scope>
    <source>
        <strain evidence="17">BX8</strain>
    </source>
</reference>
<evidence type="ECO:0000256" key="8">
    <source>
        <dbReference type="ARBA" id="ARBA00022679"/>
    </source>
</evidence>
<dbReference type="NCBIfam" id="TIGR00671">
    <property type="entry name" value="baf"/>
    <property type="match status" value="1"/>
</dbReference>
<keyword evidence="7 16" id="KW-0963">Cytoplasm</keyword>
<comment type="caution">
    <text evidence="17">The sequence shown here is derived from an EMBL/GenBank/DDBJ whole genome shotgun (WGS) entry which is preliminary data.</text>
</comment>
<comment type="similarity">
    <text evidence="14 16">Belongs to the type III pantothenate kinase family.</text>
</comment>
<feature type="binding site" evidence="16">
    <location>
        <begin position="107"/>
        <end position="110"/>
    </location>
    <ligand>
        <name>substrate</name>
    </ligand>
</feature>
<evidence type="ECO:0000313" key="17">
    <source>
        <dbReference type="EMBL" id="MBC5580856.1"/>
    </source>
</evidence>
<organism evidence="17 18">
    <name type="scientific">Anaerofilum hominis</name>
    <dbReference type="NCBI Taxonomy" id="2763016"/>
    <lineage>
        <taxon>Bacteria</taxon>
        <taxon>Bacillati</taxon>
        <taxon>Bacillota</taxon>
        <taxon>Clostridia</taxon>
        <taxon>Eubacteriales</taxon>
        <taxon>Oscillospiraceae</taxon>
        <taxon>Anaerofilum</taxon>
    </lineage>
</organism>
<keyword evidence="10 16" id="KW-0418">Kinase</keyword>
<evidence type="ECO:0000256" key="2">
    <source>
        <dbReference type="ARBA" id="ARBA00001958"/>
    </source>
</evidence>
<dbReference type="Gene3D" id="3.30.420.40">
    <property type="match status" value="2"/>
</dbReference>
<dbReference type="GO" id="GO:0004594">
    <property type="term" value="F:pantothenate kinase activity"/>
    <property type="evidence" value="ECO:0007669"/>
    <property type="project" value="UniProtKB-UniRule"/>
</dbReference>
<comment type="catalytic activity">
    <reaction evidence="1 16">
        <text>(R)-pantothenate + ATP = (R)-4'-phosphopantothenate + ADP + H(+)</text>
        <dbReference type="Rhea" id="RHEA:16373"/>
        <dbReference type="ChEBI" id="CHEBI:10986"/>
        <dbReference type="ChEBI" id="CHEBI:15378"/>
        <dbReference type="ChEBI" id="CHEBI:29032"/>
        <dbReference type="ChEBI" id="CHEBI:30616"/>
        <dbReference type="ChEBI" id="CHEBI:456216"/>
        <dbReference type="EC" id="2.7.1.33"/>
    </reaction>
</comment>
<evidence type="ECO:0000256" key="16">
    <source>
        <dbReference type="HAMAP-Rule" id="MF_01274"/>
    </source>
</evidence>
<evidence type="ECO:0000256" key="9">
    <source>
        <dbReference type="ARBA" id="ARBA00022741"/>
    </source>
</evidence>
<dbReference type="InterPro" id="IPR043129">
    <property type="entry name" value="ATPase_NBD"/>
</dbReference>
<comment type="subcellular location">
    <subcellularLocation>
        <location evidence="3 16">Cytoplasm</location>
    </subcellularLocation>
</comment>
<feature type="binding site" evidence="16">
    <location>
        <position position="184"/>
    </location>
    <ligand>
        <name>substrate</name>
    </ligand>
</feature>
<dbReference type="HAMAP" id="MF_01274">
    <property type="entry name" value="Pantothen_kinase_3"/>
    <property type="match status" value="1"/>
</dbReference>
<dbReference type="InterPro" id="IPR004619">
    <property type="entry name" value="Type_III_PanK"/>
</dbReference>
<keyword evidence="11 16" id="KW-0067">ATP-binding</keyword>
<evidence type="ECO:0000256" key="5">
    <source>
        <dbReference type="ARBA" id="ARBA00011738"/>
    </source>
</evidence>
<comment type="cofactor">
    <cofactor evidence="16">
        <name>NH4(+)</name>
        <dbReference type="ChEBI" id="CHEBI:28938"/>
    </cofactor>
    <cofactor evidence="16">
        <name>K(+)</name>
        <dbReference type="ChEBI" id="CHEBI:29103"/>
    </cofactor>
    <text evidence="16">A monovalent cation. Ammonium or potassium.</text>
</comment>
<keyword evidence="18" id="KW-1185">Reference proteome</keyword>
<feature type="binding site" evidence="16">
    <location>
        <position position="129"/>
    </location>
    <ligand>
        <name>K(+)</name>
        <dbReference type="ChEBI" id="CHEBI:29103"/>
    </ligand>
</feature>
<keyword evidence="13 16" id="KW-0173">Coenzyme A biosynthesis</keyword>
<dbReference type="PANTHER" id="PTHR34265">
    <property type="entry name" value="TYPE III PANTOTHENATE KINASE"/>
    <property type="match status" value="1"/>
</dbReference>
<evidence type="ECO:0000256" key="13">
    <source>
        <dbReference type="ARBA" id="ARBA00022993"/>
    </source>
</evidence>
<comment type="caution">
    <text evidence="16">Lacks conserved residue(s) required for the propagation of feature annotation.</text>
</comment>
<evidence type="ECO:0000256" key="4">
    <source>
        <dbReference type="ARBA" id="ARBA00005225"/>
    </source>
</evidence>
<evidence type="ECO:0000256" key="10">
    <source>
        <dbReference type="ARBA" id="ARBA00022777"/>
    </source>
</evidence>
<dbReference type="GO" id="GO:0005737">
    <property type="term" value="C:cytoplasm"/>
    <property type="evidence" value="ECO:0007669"/>
    <property type="project" value="UniProtKB-SubCell"/>
</dbReference>
<evidence type="ECO:0000256" key="7">
    <source>
        <dbReference type="ARBA" id="ARBA00022490"/>
    </source>
</evidence>
<evidence type="ECO:0000256" key="11">
    <source>
        <dbReference type="ARBA" id="ARBA00022840"/>
    </source>
</evidence>
<keyword evidence="12 16" id="KW-0630">Potassium</keyword>
<comment type="pathway">
    <text evidence="4 16">Cofactor biosynthesis; coenzyme A biosynthesis; CoA from (R)-pantothenate: step 1/5.</text>
</comment>
<dbReference type="RefSeq" id="WP_186887178.1">
    <property type="nucleotide sequence ID" value="NZ_JACONZ010000001.1"/>
</dbReference>
<keyword evidence="16" id="KW-0479">Metal-binding</keyword>
<dbReference type="EC" id="2.7.1.33" evidence="6 16"/>
<dbReference type="GO" id="GO:0005524">
    <property type="term" value="F:ATP binding"/>
    <property type="evidence" value="ECO:0007669"/>
    <property type="project" value="UniProtKB-UniRule"/>
</dbReference>
<feature type="binding site" evidence="16">
    <location>
        <begin position="6"/>
        <end position="13"/>
    </location>
    <ligand>
        <name>ATP</name>
        <dbReference type="ChEBI" id="CHEBI:30616"/>
    </ligand>
</feature>
<evidence type="ECO:0000256" key="15">
    <source>
        <dbReference type="ARBA" id="ARBA00040883"/>
    </source>
</evidence>
<evidence type="ECO:0000256" key="6">
    <source>
        <dbReference type="ARBA" id="ARBA00012102"/>
    </source>
</evidence>
<keyword evidence="8 16" id="KW-0808">Transferase</keyword>
<gene>
    <name evidence="16" type="primary">coaX</name>
    <name evidence="17" type="ORF">H8S23_05000</name>
</gene>
<dbReference type="CDD" id="cd24015">
    <property type="entry name" value="ASKHA_NBD_PanK-III"/>
    <property type="match status" value="1"/>
</dbReference>
<accession>A0A923I8N6</accession>
<evidence type="ECO:0000256" key="3">
    <source>
        <dbReference type="ARBA" id="ARBA00004496"/>
    </source>
</evidence>
<dbReference type="GO" id="GO:0015937">
    <property type="term" value="P:coenzyme A biosynthetic process"/>
    <property type="evidence" value="ECO:0007669"/>
    <property type="project" value="UniProtKB-UniRule"/>
</dbReference>
<dbReference type="GO" id="GO:0046872">
    <property type="term" value="F:metal ion binding"/>
    <property type="evidence" value="ECO:0007669"/>
    <property type="project" value="UniProtKB-KW"/>
</dbReference>
<evidence type="ECO:0000256" key="1">
    <source>
        <dbReference type="ARBA" id="ARBA00001206"/>
    </source>
</evidence>
<evidence type="ECO:0000256" key="14">
    <source>
        <dbReference type="ARBA" id="ARBA00038036"/>
    </source>
</evidence>
<evidence type="ECO:0000313" key="18">
    <source>
        <dbReference type="Proteomes" id="UP000659630"/>
    </source>
</evidence>
<comment type="cofactor">
    <cofactor evidence="2">
        <name>K(+)</name>
        <dbReference type="ChEBI" id="CHEBI:29103"/>
    </cofactor>
</comment>
<dbReference type="EMBL" id="JACONZ010000001">
    <property type="protein sequence ID" value="MBC5580856.1"/>
    <property type="molecule type" value="Genomic_DNA"/>
</dbReference>
<dbReference type="AlphaFoldDB" id="A0A923I8N6"/>
<feature type="binding site" evidence="16">
    <location>
        <position position="132"/>
    </location>
    <ligand>
        <name>ATP</name>
        <dbReference type="ChEBI" id="CHEBI:30616"/>
    </ligand>
</feature>